<keyword evidence="3" id="KW-1185">Reference proteome</keyword>
<dbReference type="PANTHER" id="PTHR43792:SF1">
    <property type="entry name" value="N-ACETYLTRANSFERASE DOMAIN-CONTAINING PROTEIN"/>
    <property type="match status" value="1"/>
</dbReference>
<keyword evidence="2" id="KW-0808">Transferase</keyword>
<dbReference type="InterPro" id="IPR051531">
    <property type="entry name" value="N-acetyltransferase"/>
</dbReference>
<comment type="caution">
    <text evidence="2">The sequence shown here is derived from an EMBL/GenBank/DDBJ whole genome shotgun (WGS) entry which is preliminary data.</text>
</comment>
<proteinExistence type="predicted"/>
<dbReference type="Proteomes" id="UP000291142">
    <property type="component" value="Unassembled WGS sequence"/>
</dbReference>
<dbReference type="GO" id="GO:0016747">
    <property type="term" value="F:acyltransferase activity, transferring groups other than amino-acyl groups"/>
    <property type="evidence" value="ECO:0007669"/>
    <property type="project" value="InterPro"/>
</dbReference>
<organism evidence="2 3">
    <name type="scientific">Hyunsoonleella flava</name>
    <dbReference type="NCBI Taxonomy" id="2527939"/>
    <lineage>
        <taxon>Bacteria</taxon>
        <taxon>Pseudomonadati</taxon>
        <taxon>Bacteroidota</taxon>
        <taxon>Flavobacteriia</taxon>
        <taxon>Flavobacteriales</taxon>
        <taxon>Flavobacteriaceae</taxon>
    </lineage>
</organism>
<dbReference type="RefSeq" id="WP_130965009.1">
    <property type="nucleotide sequence ID" value="NZ_SIRT01000012.1"/>
</dbReference>
<dbReference type="InterPro" id="IPR000182">
    <property type="entry name" value="GNAT_dom"/>
</dbReference>
<evidence type="ECO:0000313" key="2">
    <source>
        <dbReference type="EMBL" id="TBN01333.1"/>
    </source>
</evidence>
<dbReference type="AlphaFoldDB" id="A0A4Q9FEF4"/>
<dbReference type="EMBL" id="SIRT01000012">
    <property type="protein sequence ID" value="TBN01333.1"/>
    <property type="molecule type" value="Genomic_DNA"/>
</dbReference>
<dbReference type="Pfam" id="PF13302">
    <property type="entry name" value="Acetyltransf_3"/>
    <property type="match status" value="1"/>
</dbReference>
<dbReference type="SUPFAM" id="SSF55729">
    <property type="entry name" value="Acyl-CoA N-acyltransferases (Nat)"/>
    <property type="match status" value="1"/>
</dbReference>
<protein>
    <submittedName>
        <fullName evidence="2">N-acetyltransferase</fullName>
    </submittedName>
</protein>
<sequence length="172" mass="20158">MKIFETQRLILRELKIEDISSLFQILNDKDTMSYYPSTYDISGVTKWIEKNMNSYRENGFGLWAVLLKKNNQFIGQCGISLQNINGKIVPEIGYHINKNFWNNGYATESAKACLEFGFKNLRLDEIFIHTYIKNIASQRIAEKIGMTKLYEYEKLLIAHNVKWNHVVYSKKC</sequence>
<evidence type="ECO:0000259" key="1">
    <source>
        <dbReference type="PROSITE" id="PS51186"/>
    </source>
</evidence>
<dbReference type="InterPro" id="IPR016181">
    <property type="entry name" value="Acyl_CoA_acyltransferase"/>
</dbReference>
<dbReference type="PANTHER" id="PTHR43792">
    <property type="entry name" value="GNAT FAMILY, PUTATIVE (AFU_ORTHOLOGUE AFUA_3G00765)-RELATED-RELATED"/>
    <property type="match status" value="1"/>
</dbReference>
<evidence type="ECO:0000313" key="3">
    <source>
        <dbReference type="Proteomes" id="UP000291142"/>
    </source>
</evidence>
<dbReference type="PROSITE" id="PS51186">
    <property type="entry name" value="GNAT"/>
    <property type="match status" value="1"/>
</dbReference>
<dbReference type="Gene3D" id="3.40.630.30">
    <property type="match status" value="1"/>
</dbReference>
<accession>A0A4Q9FEF4</accession>
<feature type="domain" description="N-acetyltransferase" evidence="1">
    <location>
        <begin position="9"/>
        <end position="172"/>
    </location>
</feature>
<reference evidence="2 3" key="1">
    <citation type="submission" date="2019-02" db="EMBL/GenBank/DDBJ databases">
        <title>Hyunsoonleella sp., isolated from marine sediment.</title>
        <authorList>
            <person name="Liu B.-T."/>
        </authorList>
    </citation>
    <scope>NUCLEOTIDE SEQUENCE [LARGE SCALE GENOMIC DNA]</scope>
    <source>
        <strain evidence="2 3">T58</strain>
    </source>
</reference>
<dbReference type="OrthoDB" id="9788916at2"/>
<name>A0A4Q9FEF4_9FLAO</name>
<gene>
    <name evidence="2" type="ORF">EYD45_13065</name>
</gene>